<dbReference type="AlphaFoldDB" id="A0A250FAI7"/>
<proteinExistence type="predicted"/>
<dbReference type="EMBL" id="CP022384">
    <property type="protein sequence ID" value="ATA82131.1"/>
    <property type="molecule type" value="Genomic_DNA"/>
</dbReference>
<name>A0A250FAI7_9FLAO</name>
<accession>A0A250FAI7</accession>
<dbReference type="RefSeq" id="WP_095914183.1">
    <property type="nucleotide sequence ID" value="NZ_CAUUPF010000005.1"/>
</dbReference>
<dbReference type="KEGG" id="clk:CGC53_07115"/>
<sequence length="362" mass="40758">MKKILFSILAIAALISCGKDDNNTDAPAYSAEEAKTEVKATMDNFYECLKKANDGGFANFFYNTITKAPGQNQSWFGKLADQFEHQHQGLFTALDDNKRFDFNSFKGTYTWSNVTNSWTKEANTAKIVLIFPATATSTTNNARAEIDNYQDELVINQDNENVYLPKKAHLFISVDNTKQLEVTLRNVEYKKLGEGFTPTAIDLAIFTNPFTTTIKFAKKEPTIYALNFNFSSPQGCATGLAGSIKLTSDNLDSFTSFEEAVESINVVAFQDKFQVIANVDVKSVHKAGKKLADLEGAELNTYFKAELYKNNRKVADVKVEEDNRGDSDLFFIFSDGSKQRAESYIEDFEEKVENIFKRFFKD</sequence>
<gene>
    <name evidence="1" type="ORF">CGC53_07115</name>
</gene>
<dbReference type="Proteomes" id="UP000217276">
    <property type="component" value="Chromosome"/>
</dbReference>
<protein>
    <submittedName>
        <fullName evidence="1">Uncharacterized protein</fullName>
    </submittedName>
</protein>
<evidence type="ECO:0000313" key="2">
    <source>
        <dbReference type="Proteomes" id="UP000217276"/>
    </source>
</evidence>
<keyword evidence="2" id="KW-1185">Reference proteome</keyword>
<dbReference type="PROSITE" id="PS51257">
    <property type="entry name" value="PROKAR_LIPOPROTEIN"/>
    <property type="match status" value="1"/>
</dbReference>
<reference evidence="2" key="1">
    <citation type="submission" date="2017-06" db="EMBL/GenBank/DDBJ databases">
        <title>Capnocytophaga spp. assemblies.</title>
        <authorList>
            <person name="Gulvik C.A."/>
        </authorList>
    </citation>
    <scope>NUCLEOTIDE SEQUENCE [LARGE SCALE GENOMIC DNA]</scope>
    <source>
        <strain evidence="2">H6253</strain>
    </source>
</reference>
<evidence type="ECO:0000313" key="1">
    <source>
        <dbReference type="EMBL" id="ATA82131.1"/>
    </source>
</evidence>
<organism evidence="1 2">
    <name type="scientific">Capnocytophaga leadbetteri</name>
    <dbReference type="NCBI Taxonomy" id="327575"/>
    <lineage>
        <taxon>Bacteria</taxon>
        <taxon>Pseudomonadati</taxon>
        <taxon>Bacteroidota</taxon>
        <taxon>Flavobacteriia</taxon>
        <taxon>Flavobacteriales</taxon>
        <taxon>Flavobacteriaceae</taxon>
        <taxon>Capnocytophaga</taxon>
    </lineage>
</organism>